<dbReference type="EMBL" id="JAVRFF010000037">
    <property type="protein sequence ID" value="MDT0475994.1"/>
    <property type="molecule type" value="Genomic_DNA"/>
</dbReference>
<protein>
    <submittedName>
        <fullName evidence="1">Uncharacterized protein</fullName>
    </submittedName>
</protein>
<accession>A0ABU2US31</accession>
<proteinExistence type="predicted"/>
<keyword evidence="2" id="KW-1185">Reference proteome</keyword>
<gene>
    <name evidence="1" type="ORF">RM863_28110</name>
</gene>
<dbReference type="RefSeq" id="WP_311636793.1">
    <property type="nucleotide sequence ID" value="NZ_JAVRFF010000037.1"/>
</dbReference>
<comment type="caution">
    <text evidence="1">The sequence shown here is derived from an EMBL/GenBank/DDBJ whole genome shotgun (WGS) entry which is preliminary data.</text>
</comment>
<evidence type="ECO:0000313" key="1">
    <source>
        <dbReference type="EMBL" id="MDT0475994.1"/>
    </source>
</evidence>
<organism evidence="1 2">
    <name type="scientific">Streptomyces hintoniae</name>
    <dbReference type="NCBI Taxonomy" id="3075521"/>
    <lineage>
        <taxon>Bacteria</taxon>
        <taxon>Bacillati</taxon>
        <taxon>Actinomycetota</taxon>
        <taxon>Actinomycetes</taxon>
        <taxon>Kitasatosporales</taxon>
        <taxon>Streptomycetaceae</taxon>
        <taxon>Streptomyces</taxon>
    </lineage>
</organism>
<name>A0ABU2US31_9ACTN</name>
<evidence type="ECO:0000313" key="2">
    <source>
        <dbReference type="Proteomes" id="UP001180489"/>
    </source>
</evidence>
<reference evidence="1" key="1">
    <citation type="submission" date="2024-05" db="EMBL/GenBank/DDBJ databases">
        <title>30 novel species of actinomycetes from the DSMZ collection.</title>
        <authorList>
            <person name="Nouioui I."/>
        </authorList>
    </citation>
    <scope>NUCLEOTIDE SEQUENCE</scope>
    <source>
        <strain evidence="1">DSM 41014</strain>
    </source>
</reference>
<sequence length="184" mass="19940">MIPRVAVSQTALPGWFGAAGSHGPAQRVRVVLLDRRPREPVVDEHVRVRLCEEERPEIPQTPEPPEATAAWGDVLIKHGTGPRQALHLARCWPGALVVAVHDHDRCWLRLGPEEHLLELRADGVRKPEREWEFVASLAHSCLVAGLPVAVLVSAAGGARRRSGPGLLGLQTAEPAEQGLGLARP</sequence>
<dbReference type="Proteomes" id="UP001180489">
    <property type="component" value="Unassembled WGS sequence"/>
</dbReference>